<reference evidence="13" key="1">
    <citation type="submission" date="2019-01" db="EMBL/GenBank/DDBJ databases">
        <authorList>
            <consortium name="Genoscope - CEA"/>
            <person name="William W."/>
        </authorList>
    </citation>
    <scope>NUCLEOTIDE SEQUENCE</scope>
    <source>
        <strain evidence="13">CR-1</strain>
    </source>
</reference>
<dbReference type="GO" id="GO:0005737">
    <property type="term" value="C:cytoplasm"/>
    <property type="evidence" value="ECO:0007669"/>
    <property type="project" value="UniProtKB-SubCell"/>
</dbReference>
<dbReference type="GO" id="GO:0006450">
    <property type="term" value="P:regulation of translational fidelity"/>
    <property type="evidence" value="ECO:0007669"/>
    <property type="project" value="TreeGrafter"/>
</dbReference>
<dbReference type="EC" id="2.7.7.87" evidence="3"/>
<dbReference type="PROSITE" id="PS51163">
    <property type="entry name" value="YRDC"/>
    <property type="match status" value="1"/>
</dbReference>
<name>A0A484HJU8_9BACT</name>
<keyword evidence="5" id="KW-0808">Transferase</keyword>
<dbReference type="NCBIfam" id="TIGR00057">
    <property type="entry name" value="L-threonylcarbamoyladenylate synthase"/>
    <property type="match status" value="1"/>
</dbReference>
<dbReference type="InterPro" id="IPR006070">
    <property type="entry name" value="Sua5-like_dom"/>
</dbReference>
<evidence type="ECO:0000256" key="7">
    <source>
        <dbReference type="ARBA" id="ARBA00022695"/>
    </source>
</evidence>
<evidence type="ECO:0000256" key="1">
    <source>
        <dbReference type="ARBA" id="ARBA00004496"/>
    </source>
</evidence>
<dbReference type="GO" id="GO:0005524">
    <property type="term" value="F:ATP binding"/>
    <property type="evidence" value="ECO:0007669"/>
    <property type="project" value="UniProtKB-KW"/>
</dbReference>
<comment type="similarity">
    <text evidence="2">Belongs to the SUA5 family.</text>
</comment>
<dbReference type="GO" id="GO:0003725">
    <property type="term" value="F:double-stranded RNA binding"/>
    <property type="evidence" value="ECO:0007669"/>
    <property type="project" value="InterPro"/>
</dbReference>
<evidence type="ECO:0000256" key="5">
    <source>
        <dbReference type="ARBA" id="ARBA00022679"/>
    </source>
</evidence>
<organism evidence="13">
    <name type="scientific">uncultured Desulfobacteraceae bacterium</name>
    <dbReference type="NCBI Taxonomy" id="218296"/>
    <lineage>
        <taxon>Bacteria</taxon>
        <taxon>Pseudomonadati</taxon>
        <taxon>Thermodesulfobacteriota</taxon>
        <taxon>Desulfobacteria</taxon>
        <taxon>Desulfobacterales</taxon>
        <taxon>Desulfobacteraceae</taxon>
        <taxon>environmental samples</taxon>
    </lineage>
</organism>
<evidence type="ECO:0000256" key="6">
    <source>
        <dbReference type="ARBA" id="ARBA00022694"/>
    </source>
</evidence>
<evidence type="ECO:0000256" key="8">
    <source>
        <dbReference type="ARBA" id="ARBA00022741"/>
    </source>
</evidence>
<keyword evidence="7" id="KW-0548">Nucleotidyltransferase</keyword>
<dbReference type="GO" id="GO:0000049">
    <property type="term" value="F:tRNA binding"/>
    <property type="evidence" value="ECO:0007669"/>
    <property type="project" value="TreeGrafter"/>
</dbReference>
<feature type="domain" description="YrdC-like" evidence="12">
    <location>
        <begin position="20"/>
        <end position="206"/>
    </location>
</feature>
<evidence type="ECO:0000313" key="13">
    <source>
        <dbReference type="EMBL" id="VEN73507.1"/>
    </source>
</evidence>
<dbReference type="AlphaFoldDB" id="A0A484HJU8"/>
<comment type="subcellular location">
    <subcellularLocation>
        <location evidence="1">Cytoplasm</location>
    </subcellularLocation>
</comment>
<comment type="catalytic activity">
    <reaction evidence="11">
        <text>L-threonine + hydrogencarbonate + ATP = L-threonylcarbamoyladenylate + diphosphate + H2O</text>
        <dbReference type="Rhea" id="RHEA:36407"/>
        <dbReference type="ChEBI" id="CHEBI:15377"/>
        <dbReference type="ChEBI" id="CHEBI:17544"/>
        <dbReference type="ChEBI" id="CHEBI:30616"/>
        <dbReference type="ChEBI" id="CHEBI:33019"/>
        <dbReference type="ChEBI" id="CHEBI:57926"/>
        <dbReference type="ChEBI" id="CHEBI:73682"/>
        <dbReference type="EC" id="2.7.7.87"/>
    </reaction>
</comment>
<evidence type="ECO:0000256" key="2">
    <source>
        <dbReference type="ARBA" id="ARBA00007663"/>
    </source>
</evidence>
<evidence type="ECO:0000256" key="4">
    <source>
        <dbReference type="ARBA" id="ARBA00022490"/>
    </source>
</evidence>
<protein>
    <recommendedName>
        <fullName evidence="10">L-threonylcarbamoyladenylate synthase</fullName>
        <ecNumber evidence="3">2.7.7.87</ecNumber>
    </recommendedName>
    <alternativeName>
        <fullName evidence="10">L-threonylcarbamoyladenylate synthase</fullName>
    </alternativeName>
</protein>
<proteinExistence type="inferred from homology"/>
<dbReference type="Pfam" id="PF01300">
    <property type="entry name" value="Sua5_yciO_yrdC"/>
    <property type="match status" value="1"/>
</dbReference>
<evidence type="ECO:0000256" key="10">
    <source>
        <dbReference type="ARBA" id="ARBA00029774"/>
    </source>
</evidence>
<dbReference type="InterPro" id="IPR050156">
    <property type="entry name" value="TC-AMP_synthase_SUA5"/>
</dbReference>
<dbReference type="PANTHER" id="PTHR17490:SF16">
    <property type="entry name" value="THREONYLCARBAMOYL-AMP SYNTHASE"/>
    <property type="match status" value="1"/>
</dbReference>
<keyword evidence="6" id="KW-0819">tRNA processing</keyword>
<evidence type="ECO:0000256" key="3">
    <source>
        <dbReference type="ARBA" id="ARBA00012584"/>
    </source>
</evidence>
<keyword evidence="9" id="KW-0067">ATP-binding</keyword>
<evidence type="ECO:0000256" key="9">
    <source>
        <dbReference type="ARBA" id="ARBA00022840"/>
    </source>
</evidence>
<evidence type="ECO:0000259" key="12">
    <source>
        <dbReference type="PROSITE" id="PS51163"/>
    </source>
</evidence>
<accession>A0A484HJU8</accession>
<dbReference type="EMBL" id="CAACVI010000011">
    <property type="protein sequence ID" value="VEN73507.1"/>
    <property type="molecule type" value="Genomic_DNA"/>
</dbReference>
<dbReference type="PANTHER" id="PTHR17490">
    <property type="entry name" value="SUA5"/>
    <property type="match status" value="1"/>
</dbReference>
<dbReference type="InterPro" id="IPR017945">
    <property type="entry name" value="DHBP_synth_RibB-like_a/b_dom"/>
</dbReference>
<keyword evidence="4" id="KW-0963">Cytoplasm</keyword>
<dbReference type="GO" id="GO:0008033">
    <property type="term" value="P:tRNA processing"/>
    <property type="evidence" value="ECO:0007669"/>
    <property type="project" value="UniProtKB-KW"/>
</dbReference>
<dbReference type="SUPFAM" id="SSF55821">
    <property type="entry name" value="YrdC/RibB"/>
    <property type="match status" value="1"/>
</dbReference>
<sequence length="213" mass="22423">MKKPRNSKSGDDVSGKFPDPELIRRAAEALKRGGAVVFPTRGLYGLGADALSRDAVEKIFAIKKRSREKPLLILAEDLEAVRGLVTDIPPAGEKIARRFWPGRVTLVLKAAAHLPENLTAKTGKIGVRIPGHPVARALVRAMGGPVTGTSANLSGSPGCRRVSDIPGEMIRACDGVLDAGILEGGPGSTVVDVTLPEPAIIRQGAVLKEDLFS</sequence>
<evidence type="ECO:0000256" key="11">
    <source>
        <dbReference type="ARBA" id="ARBA00048366"/>
    </source>
</evidence>
<dbReference type="Gene3D" id="3.90.870.10">
    <property type="entry name" value="DHBP synthase"/>
    <property type="match status" value="1"/>
</dbReference>
<dbReference type="GO" id="GO:0061710">
    <property type="term" value="F:L-threonylcarbamoyladenylate synthase"/>
    <property type="evidence" value="ECO:0007669"/>
    <property type="project" value="UniProtKB-EC"/>
</dbReference>
<gene>
    <name evidence="13" type="ORF">EPICR_190007</name>
</gene>
<keyword evidence="8" id="KW-0547">Nucleotide-binding</keyword>